<evidence type="ECO:0000313" key="1">
    <source>
        <dbReference type="EMBL" id="KAI8002810.1"/>
    </source>
</evidence>
<proteinExistence type="predicted"/>
<name>A0ACC0GPR3_9ERIC</name>
<organism evidence="1 2">
    <name type="scientific">Camellia lanceoleosa</name>
    <dbReference type="NCBI Taxonomy" id="1840588"/>
    <lineage>
        <taxon>Eukaryota</taxon>
        <taxon>Viridiplantae</taxon>
        <taxon>Streptophyta</taxon>
        <taxon>Embryophyta</taxon>
        <taxon>Tracheophyta</taxon>
        <taxon>Spermatophyta</taxon>
        <taxon>Magnoliopsida</taxon>
        <taxon>eudicotyledons</taxon>
        <taxon>Gunneridae</taxon>
        <taxon>Pentapetalae</taxon>
        <taxon>asterids</taxon>
        <taxon>Ericales</taxon>
        <taxon>Theaceae</taxon>
        <taxon>Camellia</taxon>
    </lineage>
</organism>
<sequence>MASNTGGVGGATTIRYTTELDWFRMLDRLLVGKVGQLGGKWMSFAAMFKWVQHWWKASRKAEVCPLGVQAFLFVFTLRKEAELMLCQRWIVDGRDLLLEWWSPLALCRSKDIVAGKKCLDSSDRFAPSSSRGRQEALVGSISSATRTVAVGDSAVRLQQGVNEQDHWADLVDGLAIVVRPEVVKDDVVLDTAACDDDDLEDDFPKENFYSGDGIPQLEEVSAWVLSCINEALDKIRFESLTDKSKLDAQPELVIHIIPDKTNNTLTIIDSAIGMTKADLVNNLGTIVRSGTKEFMEVFLSWPT</sequence>
<keyword evidence="1" id="KW-0346">Stress response</keyword>
<dbReference type="Proteomes" id="UP001060215">
    <property type="component" value="Chromosome 9"/>
</dbReference>
<keyword evidence="2" id="KW-1185">Reference proteome</keyword>
<reference evidence="1 2" key="1">
    <citation type="journal article" date="2022" name="Plant J.">
        <title>Chromosome-level genome of Camellia lanceoleosa provides a valuable resource for understanding genome evolution and self-incompatibility.</title>
        <authorList>
            <person name="Gong W."/>
            <person name="Xiao S."/>
            <person name="Wang L."/>
            <person name="Liao Z."/>
            <person name="Chang Y."/>
            <person name="Mo W."/>
            <person name="Hu G."/>
            <person name="Li W."/>
            <person name="Zhao G."/>
            <person name="Zhu H."/>
            <person name="Hu X."/>
            <person name="Ji K."/>
            <person name="Xiang X."/>
            <person name="Song Q."/>
            <person name="Yuan D."/>
            <person name="Jin S."/>
            <person name="Zhang L."/>
        </authorList>
    </citation>
    <scope>NUCLEOTIDE SEQUENCE [LARGE SCALE GENOMIC DNA]</scope>
    <source>
        <strain evidence="1">SQ_2022a</strain>
    </source>
</reference>
<evidence type="ECO:0000313" key="2">
    <source>
        <dbReference type="Proteomes" id="UP001060215"/>
    </source>
</evidence>
<comment type="caution">
    <text evidence="1">The sequence shown here is derived from an EMBL/GenBank/DDBJ whole genome shotgun (WGS) entry which is preliminary data.</text>
</comment>
<dbReference type="EMBL" id="CM045766">
    <property type="protein sequence ID" value="KAI8002810.1"/>
    <property type="molecule type" value="Genomic_DNA"/>
</dbReference>
<accession>A0ACC0GPR3</accession>
<protein>
    <submittedName>
        <fullName evidence="1">Heat shock protein 90-4</fullName>
    </submittedName>
</protein>
<gene>
    <name evidence="1" type="ORF">LOK49_LG08G01492</name>
</gene>